<dbReference type="EMBL" id="FMUE01000005">
    <property type="protein sequence ID" value="SCX23110.1"/>
    <property type="molecule type" value="Genomic_DNA"/>
</dbReference>
<dbReference type="InterPro" id="IPR005627">
    <property type="entry name" value="CutC-like"/>
</dbReference>
<keyword evidence="2" id="KW-0963">Cytoplasm</keyword>
<dbReference type="InterPro" id="IPR036822">
    <property type="entry name" value="CutC-like_dom_sf"/>
</dbReference>
<dbReference type="Proteomes" id="UP000187891">
    <property type="component" value="Unassembled WGS sequence"/>
</dbReference>
<dbReference type="GO" id="GO:0005507">
    <property type="term" value="F:copper ion binding"/>
    <property type="evidence" value="ECO:0007669"/>
    <property type="project" value="TreeGrafter"/>
</dbReference>
<dbReference type="Gene3D" id="3.20.20.380">
    <property type="entry name" value="Copper homeostasis (CutC) domain"/>
    <property type="match status" value="1"/>
</dbReference>
<comment type="similarity">
    <text evidence="1 2">Belongs to the CutC family.</text>
</comment>
<dbReference type="SUPFAM" id="SSF110395">
    <property type="entry name" value="CutC-like"/>
    <property type="match status" value="1"/>
</dbReference>
<dbReference type="PANTHER" id="PTHR12598">
    <property type="entry name" value="COPPER HOMEOSTASIS PROTEIN CUTC"/>
    <property type="match status" value="1"/>
</dbReference>
<dbReference type="Pfam" id="PF03932">
    <property type="entry name" value="CutC"/>
    <property type="match status" value="1"/>
</dbReference>
<accession>A0A1R3TXD0</accession>
<dbReference type="EMBL" id="JAVRAF010000005">
    <property type="protein sequence ID" value="MDX8303873.1"/>
    <property type="molecule type" value="Genomic_DNA"/>
</dbReference>
<name>A0A1R3TXD0_9HYPH</name>
<sequence>MADILLEVCVDDVQGLHAAIEGGADRIELCSALAVGGLTPSAGLMSVAGQSPIPCYAMIRPRIGDFVYTADELAVLENDISFAASCGLRGVVFGANLPDGRLDRDALTRLSNAMGSMPRTLHRAFDLVPDMAEAIEIAIACGFERILTSGRAVSALDGLTDLKSAIESASGRISIMPGSGVTLETIGALLAELDVTEVHSSCSSSVDVDNPVVTAFGFSAPRVKQTNVEIVRSLKARLKTSQ</sequence>
<dbReference type="GO" id="GO:0005737">
    <property type="term" value="C:cytoplasm"/>
    <property type="evidence" value="ECO:0007669"/>
    <property type="project" value="UniProtKB-SubCell"/>
</dbReference>
<evidence type="ECO:0000313" key="5">
    <source>
        <dbReference type="Proteomes" id="UP000187891"/>
    </source>
</evidence>
<reference evidence="5" key="2">
    <citation type="submission" date="2016-10" db="EMBL/GenBank/DDBJ databases">
        <authorList>
            <person name="Wibberg D."/>
        </authorList>
    </citation>
    <scope>NUCLEOTIDE SEQUENCE [LARGE SCALE GENOMIC DNA]</scope>
</reference>
<reference evidence="3" key="3">
    <citation type="journal article" date="2023" name="Phytobiomes J">
        <title>Deciphering the key players within the bacterial microbiota associated with aerial crown gall tumors on rhododendron: Insights into the gallobiome.</title>
        <authorList>
            <person name="Kuzmanovic N."/>
            <person name="Nesme J."/>
            <person name="Wolf J."/>
            <person name="Neumann-Schaal M."/>
            <person name="Petersen J."/>
            <person name="Fernandez-Gnecco G."/>
            <person name="Sproeer C."/>
            <person name="Bunk B."/>
            <person name="Overmann J."/>
            <person name="Sorensen S.J."/>
            <person name="Idczak E."/>
            <person name="Smalla K."/>
        </authorList>
    </citation>
    <scope>NUCLEOTIDE SEQUENCE</scope>
    <source>
        <strain evidence="3">Rho-11.1</strain>
    </source>
</reference>
<comment type="subcellular location">
    <subcellularLocation>
        <location evidence="2">Cytoplasm</location>
    </subcellularLocation>
</comment>
<proteinExistence type="inferred from homology"/>
<dbReference type="STRING" id="1907666.DSM25559_2324"/>
<evidence type="ECO:0000256" key="1">
    <source>
        <dbReference type="ARBA" id="ARBA00007768"/>
    </source>
</evidence>
<reference evidence="4" key="1">
    <citation type="submission" date="2016-10" db="EMBL/GenBank/DDBJ databases">
        <authorList>
            <person name="de Groot N.N."/>
        </authorList>
    </citation>
    <scope>NUCLEOTIDE SEQUENCE [LARGE SCALE GENOMIC DNA]</scope>
    <source>
        <strain evidence="4">DSM25559</strain>
    </source>
</reference>
<dbReference type="HAMAP" id="MF_00795">
    <property type="entry name" value="CutC"/>
    <property type="match status" value="1"/>
</dbReference>
<evidence type="ECO:0000256" key="2">
    <source>
        <dbReference type="HAMAP-Rule" id="MF_00795"/>
    </source>
</evidence>
<organism evidence="4 5">
    <name type="scientific">Agrobacterium rosae</name>
    <dbReference type="NCBI Taxonomy" id="1972867"/>
    <lineage>
        <taxon>Bacteria</taxon>
        <taxon>Pseudomonadati</taxon>
        <taxon>Pseudomonadota</taxon>
        <taxon>Alphaproteobacteria</taxon>
        <taxon>Hyphomicrobiales</taxon>
        <taxon>Rhizobiaceae</taxon>
        <taxon>Rhizobium/Agrobacterium group</taxon>
        <taxon>Agrobacterium</taxon>
    </lineage>
</organism>
<dbReference type="PANTHER" id="PTHR12598:SF0">
    <property type="entry name" value="COPPER HOMEOSTASIS PROTEIN CUTC HOMOLOG"/>
    <property type="match status" value="1"/>
</dbReference>
<protein>
    <recommendedName>
        <fullName evidence="2">PF03932 family protein CutC</fullName>
    </recommendedName>
</protein>
<evidence type="ECO:0000313" key="3">
    <source>
        <dbReference type="EMBL" id="MDX8303873.1"/>
    </source>
</evidence>
<dbReference type="RefSeq" id="WP_103586451.1">
    <property type="nucleotide sequence ID" value="NZ_CP133552.1"/>
</dbReference>
<comment type="caution">
    <text evidence="2">Once thought to be involved in copper homeostasis, experiments in E.coli have shown this is not the case.</text>
</comment>
<gene>
    <name evidence="2" type="primary">cutC</name>
    <name evidence="4" type="ORF">DSM25559_2324</name>
    <name evidence="3" type="ORF">RMR22_16590</name>
</gene>
<dbReference type="AlphaFoldDB" id="A0A1R3TXD0"/>
<evidence type="ECO:0000313" key="4">
    <source>
        <dbReference type="EMBL" id="SCX23110.1"/>
    </source>
</evidence>